<accession>A0ABP7R3Q7</accession>
<sequence>MTFLVAQGVLNELGRRQIEMHRSRIGKAQRLQTIVGSYGKVGGFLHGYKKSWVGDGVNEDVKVELFGGGAVKQFVSLAGQIKPSPANSLHLTENRGGETGVREESWNFQLR</sequence>
<dbReference type="Proteomes" id="UP001501556">
    <property type="component" value="Unassembled WGS sequence"/>
</dbReference>
<evidence type="ECO:0000313" key="1">
    <source>
        <dbReference type="EMBL" id="GAA3991901.1"/>
    </source>
</evidence>
<gene>
    <name evidence="1" type="ORF">GCM10022407_40380</name>
</gene>
<reference evidence="2" key="1">
    <citation type="journal article" date="2019" name="Int. J. Syst. Evol. Microbiol.">
        <title>The Global Catalogue of Microorganisms (GCM) 10K type strain sequencing project: providing services to taxonomists for standard genome sequencing and annotation.</title>
        <authorList>
            <consortium name="The Broad Institute Genomics Platform"/>
            <consortium name="The Broad Institute Genome Sequencing Center for Infectious Disease"/>
            <person name="Wu L."/>
            <person name="Ma J."/>
        </authorList>
    </citation>
    <scope>NUCLEOTIDE SEQUENCE [LARGE SCALE GENOMIC DNA]</scope>
    <source>
        <strain evidence="2">JCM 17217</strain>
    </source>
</reference>
<name>A0ABP7R3Q7_9BACT</name>
<comment type="caution">
    <text evidence="1">The sequence shown here is derived from an EMBL/GenBank/DDBJ whole genome shotgun (WGS) entry which is preliminary data.</text>
</comment>
<keyword evidence="2" id="KW-1185">Reference proteome</keyword>
<proteinExistence type="predicted"/>
<evidence type="ECO:0000313" key="2">
    <source>
        <dbReference type="Proteomes" id="UP001501556"/>
    </source>
</evidence>
<protein>
    <submittedName>
        <fullName evidence="1">Uncharacterized protein</fullName>
    </submittedName>
</protein>
<dbReference type="EMBL" id="BAABDI010000046">
    <property type="protein sequence ID" value="GAA3991901.1"/>
    <property type="molecule type" value="Genomic_DNA"/>
</dbReference>
<organism evidence="1 2">
    <name type="scientific">Hymenobacter antarcticus</name>
    <dbReference type="NCBI Taxonomy" id="486270"/>
    <lineage>
        <taxon>Bacteria</taxon>
        <taxon>Pseudomonadati</taxon>
        <taxon>Bacteroidota</taxon>
        <taxon>Cytophagia</taxon>
        <taxon>Cytophagales</taxon>
        <taxon>Hymenobacteraceae</taxon>
        <taxon>Hymenobacter</taxon>
    </lineage>
</organism>